<comment type="caution">
    <text evidence="1">The sequence shown here is derived from an EMBL/GenBank/DDBJ whole genome shotgun (WGS) entry which is preliminary data.</text>
</comment>
<reference evidence="2" key="1">
    <citation type="journal article" date="2023" name="Nat. Plants">
        <title>Single-cell RNA sequencing provides a high-resolution roadmap for understanding the multicellular compartmentation of specialized metabolism.</title>
        <authorList>
            <person name="Sun S."/>
            <person name="Shen X."/>
            <person name="Li Y."/>
            <person name="Li Y."/>
            <person name="Wang S."/>
            <person name="Li R."/>
            <person name="Zhang H."/>
            <person name="Shen G."/>
            <person name="Guo B."/>
            <person name="Wei J."/>
            <person name="Xu J."/>
            <person name="St-Pierre B."/>
            <person name="Chen S."/>
            <person name="Sun C."/>
        </authorList>
    </citation>
    <scope>NUCLEOTIDE SEQUENCE [LARGE SCALE GENOMIC DNA]</scope>
</reference>
<organism evidence="1 2">
    <name type="scientific">Catharanthus roseus</name>
    <name type="common">Madagascar periwinkle</name>
    <name type="synonym">Vinca rosea</name>
    <dbReference type="NCBI Taxonomy" id="4058"/>
    <lineage>
        <taxon>Eukaryota</taxon>
        <taxon>Viridiplantae</taxon>
        <taxon>Streptophyta</taxon>
        <taxon>Embryophyta</taxon>
        <taxon>Tracheophyta</taxon>
        <taxon>Spermatophyta</taxon>
        <taxon>Magnoliopsida</taxon>
        <taxon>eudicotyledons</taxon>
        <taxon>Gunneridae</taxon>
        <taxon>Pentapetalae</taxon>
        <taxon>asterids</taxon>
        <taxon>lamiids</taxon>
        <taxon>Gentianales</taxon>
        <taxon>Apocynaceae</taxon>
        <taxon>Rauvolfioideae</taxon>
        <taxon>Vinceae</taxon>
        <taxon>Catharanthinae</taxon>
        <taxon>Catharanthus</taxon>
    </lineage>
</organism>
<proteinExistence type="predicted"/>
<gene>
    <name evidence="1" type="ORF">M9H77_05960</name>
</gene>
<evidence type="ECO:0000313" key="1">
    <source>
        <dbReference type="EMBL" id="KAI5675010.1"/>
    </source>
</evidence>
<accession>A0ACC0BQR2</accession>
<sequence>MEFQAISSIMLSSLAFHAMLFCFFNLSFPAYASAAATVGNETDKLALLAFKSGIIEDPDGFLESWNATINVCQWNGVTCGRKHWRVNSLDLRRLRLAGSLSPHIGNLSFLRLLDLSDNSFHGVIPSEFSNLIRLQTMNLSFNLLRGEIPVNLSRCESLVNLILDHNFLERYIPPQLGSLQKLVKLYLKNNNLTGTIPASIGNLTSLQELYISYNELDGEFPDTMAQLRNLTELGASWNLLSGEFPPVLYNLSSLKLIGLSFNNFKGRLRADMGLKFPNLQRLFLASNHFFGSIPASLSNCSELLQFDVPMNNFTGNIPMSFGNLQNLYWLNVLTNQLGSGSPDDLSFISSLTNCQMLEFLDIAENNFGGMLPDSITNLSTSMTKLLVGTNMIHGSIPENISNLVNLNVLSITETLIGGSIPYSIGKLSNLKNLHLESNQLSGKIPSSLGDIKGILYIYLQDNKLEGSIPPSLGNCKLLQTLNLSSNNLTGAIPKEVIGLSSLSKLLSMSGNFLSGPLPEEVGNLTNLAALDLSNNKISGKIPSTLGNCLSLEVLSLQGNSFEGTIPADLDNLKNIQFLDVSNNNLSGPIPHSMVKLSSLLYVNLSFNNLEGEVPVQGVFGNASMIEVSGNEKLCGGINALHLQQCPRPTTPKAKKHKLKMILVIVAILGSCLTLLLLLLSYCWMKKVKSKPVSSDSTVHMIAKVSYEDLLNATGGFSLQTVIGSGNFGTVYRGTLGSDTTEVAVKVIKIHQRGASKSFLAECQALRNIRHRNLVKIITACSSTDFQGNEFKALVYPYMPNGSLEKWLHPDDEHIEQRGLSIFQRMNIAIDVASALHYLHNQCQTPLVHCDLKPSNVLLDDDLTAHVSDFGLARLLFNSPEDANLNQFSSLGIKGTIGYAAPEYGMGSQVSTEGDVYSFGILLLETFTGRRPTDELFKDDANLRSFVQQALPDQVMDAVDESALYEEEPGDLSTTTNLKGYSRIELSECLISLFRIGLTCSEQTPQDRMNMEHVCRDLISIREKFNRRGAYQGNFQKE</sequence>
<dbReference type="EMBL" id="CM044702">
    <property type="protein sequence ID" value="KAI5675010.1"/>
    <property type="molecule type" value="Genomic_DNA"/>
</dbReference>
<name>A0ACC0BQR2_CATRO</name>
<dbReference type="Proteomes" id="UP001060085">
    <property type="component" value="Linkage Group LG02"/>
</dbReference>
<keyword evidence="2" id="KW-1185">Reference proteome</keyword>
<evidence type="ECO:0000313" key="2">
    <source>
        <dbReference type="Proteomes" id="UP001060085"/>
    </source>
</evidence>
<protein>
    <submittedName>
        <fullName evidence="1">Uncharacterized protein</fullName>
    </submittedName>
</protein>